<keyword evidence="1" id="KW-0732">Signal</keyword>
<evidence type="ECO:0000313" key="5">
    <source>
        <dbReference type="RefSeq" id="XP_025419565.1"/>
    </source>
</evidence>
<dbReference type="RefSeq" id="XP_025419565.1">
    <property type="nucleotide sequence ID" value="XM_025563780.1"/>
</dbReference>
<name>A0A2S2QH28_9HEMI</name>
<evidence type="ECO:0000313" key="3">
    <source>
        <dbReference type="Proteomes" id="UP000694846"/>
    </source>
</evidence>
<reference evidence="2" key="1">
    <citation type="submission" date="2018-04" db="EMBL/GenBank/DDBJ databases">
        <title>Transcriptome assembly of Sipha flava.</title>
        <authorList>
            <person name="Scully E.D."/>
            <person name="Geib S.M."/>
            <person name="Palmer N.A."/>
            <person name="Koch K."/>
            <person name="Bradshaw J."/>
            <person name="Heng-Moss T."/>
            <person name="Sarath G."/>
        </authorList>
    </citation>
    <scope>NUCLEOTIDE SEQUENCE</scope>
</reference>
<evidence type="ECO:0000313" key="2">
    <source>
        <dbReference type="EMBL" id="MBY76820.1"/>
    </source>
</evidence>
<dbReference type="Proteomes" id="UP000694846">
    <property type="component" value="Unplaced"/>
</dbReference>
<dbReference type="RefSeq" id="XP_025419564.1">
    <property type="nucleotide sequence ID" value="XM_025563779.1"/>
</dbReference>
<evidence type="ECO:0000256" key="1">
    <source>
        <dbReference type="SAM" id="SignalP"/>
    </source>
</evidence>
<organism evidence="2">
    <name type="scientific">Sipha flava</name>
    <name type="common">yellow sugarcane aphid</name>
    <dbReference type="NCBI Taxonomy" id="143950"/>
    <lineage>
        <taxon>Eukaryota</taxon>
        <taxon>Metazoa</taxon>
        <taxon>Ecdysozoa</taxon>
        <taxon>Arthropoda</taxon>
        <taxon>Hexapoda</taxon>
        <taxon>Insecta</taxon>
        <taxon>Pterygota</taxon>
        <taxon>Neoptera</taxon>
        <taxon>Paraneoptera</taxon>
        <taxon>Hemiptera</taxon>
        <taxon>Sternorrhyncha</taxon>
        <taxon>Aphidomorpha</taxon>
        <taxon>Aphidoidea</taxon>
        <taxon>Aphididae</taxon>
        <taxon>Sipha</taxon>
    </lineage>
</organism>
<keyword evidence="3" id="KW-1185">Reference proteome</keyword>
<dbReference type="GeneID" id="112689904"/>
<dbReference type="EMBL" id="GGMS01007617">
    <property type="protein sequence ID" value="MBY76820.1"/>
    <property type="molecule type" value="Transcribed_RNA"/>
</dbReference>
<reference evidence="4 5" key="2">
    <citation type="submission" date="2025-04" db="UniProtKB">
        <authorList>
            <consortium name="RefSeq"/>
        </authorList>
    </citation>
    <scope>IDENTIFICATION</scope>
    <source>
        <tissue evidence="4 5">Whole body</tissue>
    </source>
</reference>
<accession>A0A2S2QH28</accession>
<evidence type="ECO:0000313" key="4">
    <source>
        <dbReference type="RefSeq" id="XP_025419564.1"/>
    </source>
</evidence>
<feature type="chain" id="PRO_5044579144" evidence="1">
    <location>
        <begin position="21"/>
        <end position="139"/>
    </location>
</feature>
<proteinExistence type="predicted"/>
<dbReference type="OrthoDB" id="6600486at2759"/>
<gene>
    <name evidence="4 5" type="primary">LOC112689904</name>
    <name evidence="2" type="ORF">g.95447</name>
</gene>
<feature type="signal peptide" evidence="1">
    <location>
        <begin position="1"/>
        <end position="20"/>
    </location>
</feature>
<dbReference type="AlphaFoldDB" id="A0A2S2QH28"/>
<protein>
    <submittedName>
        <fullName evidence="4 5">Uncharacterized protein LOC112689904</fullName>
    </submittedName>
</protein>
<sequence length="139" mass="15819">MLGLVTTVFSCLYLMDSALAISVPTGKTTPIEPAAPEPSTIPVPRSYVVPPAPVQEYSEERPEPPPLDPSYVPVPYDFIEYLAPHGVLLVPMKIKFQKPFSKYEKYPLTATKYQKLIRNENTRRKYYFNLPQQNSIPFN</sequence>